<organism evidence="1 2">
    <name type="scientific">Achromobacter marplatensis</name>
    <dbReference type="NCBI Taxonomy" id="470868"/>
    <lineage>
        <taxon>Bacteria</taxon>
        <taxon>Pseudomonadati</taxon>
        <taxon>Pseudomonadota</taxon>
        <taxon>Betaproteobacteria</taxon>
        <taxon>Burkholderiales</taxon>
        <taxon>Alcaligenaceae</taxon>
        <taxon>Achromobacter</taxon>
    </lineage>
</organism>
<evidence type="ECO:0000313" key="2">
    <source>
        <dbReference type="Proteomes" id="UP000252124"/>
    </source>
</evidence>
<dbReference type="RefSeq" id="WP_158218697.1">
    <property type="nucleotide sequence ID" value="NZ_CADIJU010000031.1"/>
</dbReference>
<keyword evidence="2" id="KW-1185">Reference proteome</keyword>
<dbReference type="Proteomes" id="UP000252124">
    <property type="component" value="Unassembled WGS sequence"/>
</dbReference>
<reference evidence="1 2" key="1">
    <citation type="submission" date="2018-06" db="EMBL/GenBank/DDBJ databases">
        <title>Genomic Encyclopedia of Type Strains, Phase III (KMG-III): the genomes of soil and plant-associated and newly described type strains.</title>
        <authorList>
            <person name="Whitman W."/>
        </authorList>
    </citation>
    <scope>NUCLEOTIDE SEQUENCE [LARGE SCALE GENOMIC DNA]</scope>
    <source>
        <strain evidence="1 2">CECT 7342</strain>
    </source>
</reference>
<sequence length="55" mass="6297">MKQATKPSEIKPMQARAYVPNMQMRQVAEKLKGLPRPVTLSSNVSNFRYMEGWDG</sequence>
<accession>A0ABX9FYN2</accession>
<dbReference type="EMBL" id="QNRM01000025">
    <property type="protein sequence ID" value="RBP10649.1"/>
    <property type="molecule type" value="Genomic_DNA"/>
</dbReference>
<gene>
    <name evidence="1" type="ORF">DFP87_12512</name>
</gene>
<evidence type="ECO:0000313" key="1">
    <source>
        <dbReference type="EMBL" id="RBP10649.1"/>
    </source>
</evidence>
<protein>
    <submittedName>
        <fullName evidence="1">Uncharacterized protein</fullName>
    </submittedName>
</protein>
<dbReference type="GeneID" id="99734282"/>
<proteinExistence type="predicted"/>
<comment type="caution">
    <text evidence="1">The sequence shown here is derived from an EMBL/GenBank/DDBJ whole genome shotgun (WGS) entry which is preliminary data.</text>
</comment>
<name>A0ABX9FYN2_9BURK</name>